<sequence>PSLPTLCNHLSPPSHPSLSPSPPLPPESKPMSAFHFLRALSQINKSTPKSSLLLRSRRIRQAAYVSMACRAGRSRLWSRALLRRLQRRSRLRYLISQRTRAGIAPKRLKVVRPRSGEPSRAEALRRLVPGGPGMDYCSLLDETAHYIQCLSSQVQLMQKVVGSISCETPQP</sequence>
<dbReference type="RefSeq" id="XP_038986489.1">
    <property type="nucleotide sequence ID" value="XM_039130561.1"/>
</dbReference>
<dbReference type="GO" id="GO:0046983">
    <property type="term" value="F:protein dimerization activity"/>
    <property type="evidence" value="ECO:0007669"/>
    <property type="project" value="InterPro"/>
</dbReference>
<evidence type="ECO:0000313" key="9">
    <source>
        <dbReference type="RefSeq" id="XP_038986489.1"/>
    </source>
</evidence>
<evidence type="ECO:0000313" key="8">
    <source>
        <dbReference type="Proteomes" id="UP000228380"/>
    </source>
</evidence>
<proteinExistence type="inferred from homology"/>
<gene>
    <name evidence="9" type="primary">LOC120111989</name>
</gene>
<dbReference type="GO" id="GO:0000976">
    <property type="term" value="F:transcription cis-regulatory region binding"/>
    <property type="evidence" value="ECO:0007669"/>
    <property type="project" value="UniProtKB-ARBA"/>
</dbReference>
<dbReference type="GO" id="GO:0005634">
    <property type="term" value="C:nucleus"/>
    <property type="evidence" value="ECO:0007669"/>
    <property type="project" value="UniProtKB-SubCell"/>
</dbReference>
<dbReference type="Pfam" id="PF26576">
    <property type="entry name" value="IBH1_N"/>
    <property type="match status" value="1"/>
</dbReference>
<dbReference type="PANTHER" id="PTHR33124:SF40">
    <property type="entry name" value="TRANSCRIPTION FACTOR IBH1"/>
    <property type="match status" value="1"/>
</dbReference>
<dbReference type="InterPro" id="IPR044660">
    <property type="entry name" value="IBH1-like"/>
</dbReference>
<accession>A0A8B9AT08</accession>
<evidence type="ECO:0000259" key="7">
    <source>
        <dbReference type="Pfam" id="PF26576"/>
    </source>
</evidence>
<keyword evidence="5" id="KW-0539">Nucleus</keyword>
<evidence type="ECO:0000256" key="2">
    <source>
        <dbReference type="ARBA" id="ARBA00005510"/>
    </source>
</evidence>
<dbReference type="Proteomes" id="UP000228380">
    <property type="component" value="Chromosome 9"/>
</dbReference>
<keyword evidence="8" id="KW-1185">Reference proteome</keyword>
<evidence type="ECO:0000256" key="6">
    <source>
        <dbReference type="SAM" id="MobiDB-lite"/>
    </source>
</evidence>
<feature type="compositionally biased region" description="Pro residues" evidence="6">
    <location>
        <begin position="13"/>
        <end position="28"/>
    </location>
</feature>
<dbReference type="GeneID" id="120111989"/>
<keyword evidence="4" id="KW-0804">Transcription</keyword>
<evidence type="ECO:0000256" key="1">
    <source>
        <dbReference type="ARBA" id="ARBA00004123"/>
    </source>
</evidence>
<dbReference type="OrthoDB" id="786845at2759"/>
<dbReference type="InterPro" id="IPR059002">
    <property type="entry name" value="IBH1_N"/>
</dbReference>
<dbReference type="InterPro" id="IPR044549">
    <property type="entry name" value="bHLH_AtIBH1-like"/>
</dbReference>
<feature type="non-terminal residue" evidence="9">
    <location>
        <position position="1"/>
    </location>
</feature>
<organism evidence="8 9">
    <name type="scientific">Phoenix dactylifera</name>
    <name type="common">Date palm</name>
    <dbReference type="NCBI Taxonomy" id="42345"/>
    <lineage>
        <taxon>Eukaryota</taxon>
        <taxon>Viridiplantae</taxon>
        <taxon>Streptophyta</taxon>
        <taxon>Embryophyta</taxon>
        <taxon>Tracheophyta</taxon>
        <taxon>Spermatophyta</taxon>
        <taxon>Magnoliopsida</taxon>
        <taxon>Liliopsida</taxon>
        <taxon>Arecaceae</taxon>
        <taxon>Coryphoideae</taxon>
        <taxon>Phoeniceae</taxon>
        <taxon>Phoenix</taxon>
    </lineage>
</organism>
<feature type="region of interest" description="Disordered" evidence="6">
    <location>
        <begin position="1"/>
        <end position="30"/>
    </location>
</feature>
<comment type="subcellular location">
    <subcellularLocation>
        <location evidence="1">Nucleus</location>
    </subcellularLocation>
</comment>
<dbReference type="PANTHER" id="PTHR33124">
    <property type="entry name" value="TRANSCRIPTION FACTOR IBH1-LIKE 1"/>
    <property type="match status" value="1"/>
</dbReference>
<dbReference type="AlphaFoldDB" id="A0A8B9AT08"/>
<comment type="similarity">
    <text evidence="2">Belongs to the bHLH protein family.</text>
</comment>
<dbReference type="GO" id="GO:0006355">
    <property type="term" value="P:regulation of DNA-templated transcription"/>
    <property type="evidence" value="ECO:0007669"/>
    <property type="project" value="InterPro"/>
</dbReference>
<reference evidence="9" key="2">
    <citation type="submission" date="2025-08" db="UniProtKB">
        <authorList>
            <consortium name="RefSeq"/>
        </authorList>
    </citation>
    <scope>IDENTIFICATION</scope>
    <source>
        <tissue evidence="9">Young leaves</tissue>
    </source>
</reference>
<dbReference type="SUPFAM" id="SSF47459">
    <property type="entry name" value="HLH, helix-loop-helix DNA-binding domain"/>
    <property type="match status" value="1"/>
</dbReference>
<protein>
    <submittedName>
        <fullName evidence="9">Transcription factor IBH1</fullName>
    </submittedName>
</protein>
<dbReference type="CDD" id="cd11444">
    <property type="entry name" value="bHLH_AtIBH1_like"/>
    <property type="match status" value="1"/>
</dbReference>
<evidence type="ECO:0000256" key="4">
    <source>
        <dbReference type="ARBA" id="ARBA00023163"/>
    </source>
</evidence>
<keyword evidence="3" id="KW-0805">Transcription regulation</keyword>
<evidence type="ECO:0000256" key="3">
    <source>
        <dbReference type="ARBA" id="ARBA00023015"/>
    </source>
</evidence>
<name>A0A8B9AT08_PHODC</name>
<dbReference type="InterPro" id="IPR036638">
    <property type="entry name" value="HLH_DNA-bd_sf"/>
</dbReference>
<feature type="domain" description="IBH1-like N-terminal" evidence="7">
    <location>
        <begin position="35"/>
        <end position="88"/>
    </location>
</feature>
<reference evidence="8" key="1">
    <citation type="journal article" date="2019" name="Nat. Commun.">
        <title>Genome-wide association mapping of date palm fruit traits.</title>
        <authorList>
            <person name="Hazzouri K.M."/>
            <person name="Gros-Balthazard M."/>
            <person name="Flowers J.M."/>
            <person name="Copetti D."/>
            <person name="Lemansour A."/>
            <person name="Lebrun M."/>
            <person name="Masmoudi K."/>
            <person name="Ferrand S."/>
            <person name="Dhar M.I."/>
            <person name="Fresquez Z.A."/>
            <person name="Rosas U."/>
            <person name="Zhang J."/>
            <person name="Talag J."/>
            <person name="Lee S."/>
            <person name="Kudrna D."/>
            <person name="Powell R.F."/>
            <person name="Leitch I.J."/>
            <person name="Krueger R.R."/>
            <person name="Wing R.A."/>
            <person name="Amiri K.M.A."/>
            <person name="Purugganan M.D."/>
        </authorList>
    </citation>
    <scope>NUCLEOTIDE SEQUENCE [LARGE SCALE GENOMIC DNA]</scope>
    <source>
        <strain evidence="8">cv. Khalas</strain>
    </source>
</reference>
<evidence type="ECO:0000256" key="5">
    <source>
        <dbReference type="ARBA" id="ARBA00023242"/>
    </source>
</evidence>
<dbReference type="KEGG" id="pda:120111989"/>